<reference evidence="6" key="1">
    <citation type="submission" date="2015-07" db="EMBL/GenBank/DDBJ databases">
        <title>Complete genome sequence and phylogenetic analysis of Limnochorda pilosa.</title>
        <authorList>
            <person name="Watanabe M."/>
            <person name="Kojima H."/>
            <person name="Fukui M."/>
        </authorList>
    </citation>
    <scope>NUCLEOTIDE SEQUENCE [LARGE SCALE GENOMIC DNA]</scope>
    <source>
        <strain evidence="6">HC45</strain>
    </source>
</reference>
<comment type="function">
    <text evidence="1">Transcriptional repressor of xylose-utilizing enzymes.</text>
</comment>
<dbReference type="InterPro" id="IPR000835">
    <property type="entry name" value="HTH_MarR-typ"/>
</dbReference>
<dbReference type="STRING" id="1555112.LIP_0318"/>
<dbReference type="CDD" id="cd00090">
    <property type="entry name" value="HTH_ARSR"/>
    <property type="match status" value="1"/>
</dbReference>
<dbReference type="Pfam" id="PF00480">
    <property type="entry name" value="ROK"/>
    <property type="match status" value="1"/>
</dbReference>
<name>A0A0K2SGG5_LIMPI</name>
<evidence type="ECO:0000313" key="6">
    <source>
        <dbReference type="Proteomes" id="UP000065807"/>
    </source>
</evidence>
<dbReference type="SUPFAM" id="SSF53067">
    <property type="entry name" value="Actin-like ATPase domain"/>
    <property type="match status" value="1"/>
</dbReference>
<dbReference type="Gene3D" id="3.30.420.40">
    <property type="match status" value="2"/>
</dbReference>
<dbReference type="InterPro" id="IPR036390">
    <property type="entry name" value="WH_DNA-bd_sf"/>
</dbReference>
<dbReference type="PANTHER" id="PTHR18964">
    <property type="entry name" value="ROK (REPRESSOR, ORF, KINASE) FAMILY"/>
    <property type="match status" value="1"/>
</dbReference>
<proteinExistence type="inferred from homology"/>
<dbReference type="SUPFAM" id="SSF46785">
    <property type="entry name" value="Winged helix' DNA-binding domain"/>
    <property type="match status" value="1"/>
</dbReference>
<accession>A0A0K2SGG5</accession>
<evidence type="ECO:0000256" key="1">
    <source>
        <dbReference type="ARBA" id="ARBA00002486"/>
    </source>
</evidence>
<evidence type="ECO:0000256" key="3">
    <source>
        <dbReference type="ARBA" id="ARBA00022629"/>
    </source>
</evidence>
<protein>
    <recommendedName>
        <fullName evidence="4">HTH marR-type domain-containing protein</fullName>
    </recommendedName>
</protein>
<keyword evidence="6" id="KW-1185">Reference proteome</keyword>
<evidence type="ECO:0000259" key="4">
    <source>
        <dbReference type="Pfam" id="PF12802"/>
    </source>
</evidence>
<dbReference type="Gene3D" id="1.10.10.10">
    <property type="entry name" value="Winged helix-like DNA-binding domain superfamily/Winged helix DNA-binding domain"/>
    <property type="match status" value="1"/>
</dbReference>
<dbReference type="Proteomes" id="UP000065807">
    <property type="component" value="Chromosome"/>
</dbReference>
<gene>
    <name evidence="5" type="ORF">LIP_0318</name>
</gene>
<comment type="similarity">
    <text evidence="2">Belongs to the ROK (NagC/XylR) family.</text>
</comment>
<evidence type="ECO:0000256" key="2">
    <source>
        <dbReference type="ARBA" id="ARBA00006479"/>
    </source>
</evidence>
<feature type="domain" description="HTH marR-type" evidence="4">
    <location>
        <begin position="20"/>
        <end position="61"/>
    </location>
</feature>
<dbReference type="EMBL" id="AP014924">
    <property type="protein sequence ID" value="BAS26175.1"/>
    <property type="molecule type" value="Genomic_DNA"/>
</dbReference>
<dbReference type="PATRIC" id="fig|1555112.3.peg.332"/>
<sequence length="396" mass="41774">MTAGAVGTRAGDVRTANRRLLLELIEREGPVSRADLARRTGLSQPSVSEIVEELLETGLVVWGGEGASTGGRRPRLLHYNPRRGTVLAVDLGGTRMEIGAFTLDGAPVAAERFSARTGEDGPDVLERLARSVQRLRDRLPQGSPEVLGMGVAAPGVTDTETGEVTLAPAVGWLRTQVRTLLQSKMGLPVAVDNDVNAAALAEWRFGRGAQFGTFAFVSLGTGVGMGIILRGEVHRGAGNLAGEIGYMPLGDAGGTDERSFGGLEQRLSLSALARDYSALMALPEPGAEAVDTTVAAMLEACTSGEPRARRFVEERMSLLARALLSIHLVLAPEVIFLGGPVSPHVPALLPMLEQEFAKLSPFRPRVEPSSLQHRAGLVGACALAADQAKELLMAGR</sequence>
<dbReference type="KEGG" id="lpil:LIP_0318"/>
<dbReference type="GO" id="GO:0042732">
    <property type="term" value="P:D-xylose metabolic process"/>
    <property type="evidence" value="ECO:0007669"/>
    <property type="project" value="UniProtKB-KW"/>
</dbReference>
<dbReference type="InterPro" id="IPR036388">
    <property type="entry name" value="WH-like_DNA-bd_sf"/>
</dbReference>
<evidence type="ECO:0000313" key="5">
    <source>
        <dbReference type="EMBL" id="BAS26175.1"/>
    </source>
</evidence>
<dbReference type="Pfam" id="PF12802">
    <property type="entry name" value="MarR_2"/>
    <property type="match status" value="1"/>
</dbReference>
<dbReference type="PANTHER" id="PTHR18964:SF149">
    <property type="entry name" value="BIFUNCTIONAL UDP-N-ACETYLGLUCOSAMINE 2-EPIMERASE_N-ACETYLMANNOSAMINE KINASE"/>
    <property type="match status" value="1"/>
</dbReference>
<dbReference type="InterPro" id="IPR000600">
    <property type="entry name" value="ROK"/>
</dbReference>
<dbReference type="InterPro" id="IPR043129">
    <property type="entry name" value="ATPase_NBD"/>
</dbReference>
<organism evidence="5 6">
    <name type="scientific">Limnochorda pilosa</name>
    <dbReference type="NCBI Taxonomy" id="1555112"/>
    <lineage>
        <taxon>Bacteria</taxon>
        <taxon>Bacillati</taxon>
        <taxon>Bacillota</taxon>
        <taxon>Limnochordia</taxon>
        <taxon>Limnochordales</taxon>
        <taxon>Limnochordaceae</taxon>
        <taxon>Limnochorda</taxon>
    </lineage>
</organism>
<keyword evidence="3" id="KW-0119">Carbohydrate metabolism</keyword>
<reference evidence="6" key="2">
    <citation type="journal article" date="2016" name="Int. J. Syst. Evol. Microbiol.">
        <title>Complete genome sequence and cell structure of Limnochorda pilosa, a Gram-negative spore-former within the phylum Firmicutes.</title>
        <authorList>
            <person name="Watanabe M."/>
            <person name="Kojima H."/>
            <person name="Fukui M."/>
        </authorList>
    </citation>
    <scope>NUCLEOTIDE SEQUENCE [LARGE SCALE GENOMIC DNA]</scope>
    <source>
        <strain evidence="6">HC45</strain>
    </source>
</reference>
<dbReference type="InterPro" id="IPR011991">
    <property type="entry name" value="ArsR-like_HTH"/>
</dbReference>
<dbReference type="AlphaFoldDB" id="A0A0K2SGG5"/>
<keyword evidence="3" id="KW-0859">Xylose metabolism</keyword>